<dbReference type="STRING" id="1817892.AUK40_00955"/>
<dbReference type="InterPro" id="IPR006442">
    <property type="entry name" value="Antitoxin_Phd/YefM"/>
</dbReference>
<evidence type="ECO:0000256" key="1">
    <source>
        <dbReference type="ARBA" id="ARBA00009981"/>
    </source>
</evidence>
<comment type="caution">
    <text evidence="3">The sequence shown here is derived from an EMBL/GenBank/DDBJ whole genome shotgun (WGS) entry which is preliminary data.</text>
</comment>
<proteinExistence type="inferred from homology"/>
<protein>
    <recommendedName>
        <fullName evidence="2">Antitoxin</fullName>
    </recommendedName>
</protein>
<dbReference type="Proteomes" id="UP000183245">
    <property type="component" value="Unassembled WGS sequence"/>
</dbReference>
<accession>A0A1J5J157</accession>
<dbReference type="SUPFAM" id="SSF143120">
    <property type="entry name" value="YefM-like"/>
    <property type="match status" value="1"/>
</dbReference>
<organism evidence="3 4">
    <name type="scientific">Candidatus Wirthbacteria bacterium CG2_30_54_11</name>
    <dbReference type="NCBI Taxonomy" id="1817892"/>
    <lineage>
        <taxon>Bacteria</taxon>
        <taxon>Candidatus Wirthbacteria</taxon>
    </lineage>
</organism>
<sequence length="103" mass="11755">MNTLPQIIGVSELQRTLTSFIQQVKDSSATTVIVSRSRPQAVIMSPSRYAELMRAQVEDPRTGTNMYFEALQKKTEMHGMPEAQAMKLALHSQKKYRQTKRAR</sequence>
<dbReference type="InterPro" id="IPR036165">
    <property type="entry name" value="YefM-like_sf"/>
</dbReference>
<evidence type="ECO:0000313" key="3">
    <source>
        <dbReference type="EMBL" id="OIP99151.1"/>
    </source>
</evidence>
<dbReference type="Gene3D" id="3.40.1620.10">
    <property type="entry name" value="YefM-like domain"/>
    <property type="match status" value="1"/>
</dbReference>
<comment type="function">
    <text evidence="2">Antitoxin component of a type II toxin-antitoxin (TA) system.</text>
</comment>
<dbReference type="NCBIfam" id="TIGR01552">
    <property type="entry name" value="phd_fam"/>
    <property type="match status" value="1"/>
</dbReference>
<comment type="similarity">
    <text evidence="1 2">Belongs to the phD/YefM antitoxin family.</text>
</comment>
<evidence type="ECO:0000313" key="4">
    <source>
        <dbReference type="Proteomes" id="UP000183245"/>
    </source>
</evidence>
<dbReference type="AlphaFoldDB" id="A0A1J5J157"/>
<reference evidence="3 4" key="1">
    <citation type="journal article" date="2016" name="Environ. Microbiol.">
        <title>Genomic resolution of a cold subsurface aquifer community provides metabolic insights for novel microbes adapted to high CO concentrations.</title>
        <authorList>
            <person name="Probst A.J."/>
            <person name="Castelle C.J."/>
            <person name="Singh A."/>
            <person name="Brown C.T."/>
            <person name="Anantharaman K."/>
            <person name="Sharon I."/>
            <person name="Hug L.A."/>
            <person name="Burstein D."/>
            <person name="Emerson J.B."/>
            <person name="Thomas B.C."/>
            <person name="Banfield J.F."/>
        </authorList>
    </citation>
    <scope>NUCLEOTIDE SEQUENCE [LARGE SCALE GENOMIC DNA]</scope>
    <source>
        <strain evidence="3">CG2_30_54_11</strain>
    </source>
</reference>
<gene>
    <name evidence="3" type="ORF">AUK40_00955</name>
</gene>
<name>A0A1J5J157_9BACT</name>
<evidence type="ECO:0000256" key="2">
    <source>
        <dbReference type="RuleBase" id="RU362080"/>
    </source>
</evidence>
<dbReference type="EMBL" id="MNZT01000017">
    <property type="protein sequence ID" value="OIP99151.1"/>
    <property type="molecule type" value="Genomic_DNA"/>
</dbReference>
<dbReference type="Pfam" id="PF02604">
    <property type="entry name" value="PhdYeFM_antitox"/>
    <property type="match status" value="1"/>
</dbReference>